<keyword evidence="3" id="KW-1185">Reference proteome</keyword>
<dbReference type="InterPro" id="IPR017166">
    <property type="entry name" value="UCP037290"/>
</dbReference>
<name>A0ABP9QV61_9RHOO</name>
<protein>
    <recommendedName>
        <fullName evidence="4">Translesion DNA synthesis-associated protein ImuA</fullName>
    </recommendedName>
</protein>
<evidence type="ECO:0000256" key="1">
    <source>
        <dbReference type="SAM" id="MobiDB-lite"/>
    </source>
</evidence>
<dbReference type="Proteomes" id="UP001500547">
    <property type="component" value="Unassembled WGS sequence"/>
</dbReference>
<dbReference type="InterPro" id="IPR047610">
    <property type="entry name" value="ImuA_translesion"/>
</dbReference>
<sequence length="247" mass="26083">MSAVLRSLDSLLQRPDVWRGDRLAATDVATSGFAVLNAELPGGGWPLGALTELLADAAGIGELSLLLPVLQGVAREAPVAVVGLPGCAQAPAWAARFSLTQLLFVEARREDIAWSVEQLLACGGLGAVLAWLPEKVDGKVLRRLQLAAEGRRSLAFLFRPTASARTASPAPLRVRLAGSREGLRLDILKRRGPPCGRSLLLKVERPLDPACAALRLGMDGDASAGGGARDTRNTRKRGLHVISGMPR</sequence>
<reference evidence="3" key="1">
    <citation type="journal article" date="2019" name="Int. J. Syst. Evol. Microbiol.">
        <title>The Global Catalogue of Microorganisms (GCM) 10K type strain sequencing project: providing services to taxonomists for standard genome sequencing and annotation.</title>
        <authorList>
            <consortium name="The Broad Institute Genomics Platform"/>
            <consortium name="The Broad Institute Genome Sequencing Center for Infectious Disease"/>
            <person name="Wu L."/>
            <person name="Ma J."/>
        </authorList>
    </citation>
    <scope>NUCLEOTIDE SEQUENCE [LARGE SCALE GENOMIC DNA]</scope>
    <source>
        <strain evidence="3">JCM 18715</strain>
    </source>
</reference>
<dbReference type="InterPro" id="IPR027417">
    <property type="entry name" value="P-loop_NTPase"/>
</dbReference>
<organism evidence="2 3">
    <name type="scientific">Viridibacterium curvum</name>
    <dbReference type="NCBI Taxonomy" id="1101404"/>
    <lineage>
        <taxon>Bacteria</taxon>
        <taxon>Pseudomonadati</taxon>
        <taxon>Pseudomonadota</taxon>
        <taxon>Betaproteobacteria</taxon>
        <taxon>Rhodocyclales</taxon>
        <taxon>Rhodocyclaceae</taxon>
        <taxon>Viridibacterium</taxon>
    </lineage>
</organism>
<dbReference type="EMBL" id="BAABLD010000010">
    <property type="protein sequence ID" value="GAA5168131.1"/>
    <property type="molecule type" value="Genomic_DNA"/>
</dbReference>
<dbReference type="RefSeq" id="WP_345533683.1">
    <property type="nucleotide sequence ID" value="NZ_BAABLD010000010.1"/>
</dbReference>
<dbReference type="Gene3D" id="3.40.50.300">
    <property type="entry name" value="P-loop containing nucleotide triphosphate hydrolases"/>
    <property type="match status" value="1"/>
</dbReference>
<feature type="region of interest" description="Disordered" evidence="1">
    <location>
        <begin position="222"/>
        <end position="247"/>
    </location>
</feature>
<comment type="caution">
    <text evidence="2">The sequence shown here is derived from an EMBL/GenBank/DDBJ whole genome shotgun (WGS) entry which is preliminary data.</text>
</comment>
<evidence type="ECO:0000313" key="3">
    <source>
        <dbReference type="Proteomes" id="UP001500547"/>
    </source>
</evidence>
<dbReference type="NCBIfam" id="NF033429">
    <property type="entry name" value="ImuA_translesion"/>
    <property type="match status" value="1"/>
</dbReference>
<accession>A0ABP9QV61</accession>
<evidence type="ECO:0008006" key="4">
    <source>
        <dbReference type="Google" id="ProtNLM"/>
    </source>
</evidence>
<gene>
    <name evidence="2" type="ORF">GCM10025770_27680</name>
</gene>
<proteinExistence type="predicted"/>
<dbReference type="SUPFAM" id="SSF52540">
    <property type="entry name" value="P-loop containing nucleoside triphosphate hydrolases"/>
    <property type="match status" value="1"/>
</dbReference>
<evidence type="ECO:0000313" key="2">
    <source>
        <dbReference type="EMBL" id="GAA5168131.1"/>
    </source>
</evidence>
<dbReference type="PIRSF" id="PIRSF037290">
    <property type="entry name" value="UCP037290"/>
    <property type="match status" value="1"/>
</dbReference>